<evidence type="ECO:0000256" key="4">
    <source>
        <dbReference type="SAM" id="Coils"/>
    </source>
</evidence>
<keyword evidence="7" id="KW-1185">Reference proteome</keyword>
<name>A0A6P8H114_CLUHA</name>
<accession>A0A6P8H114</accession>
<organism evidence="7 8">
    <name type="scientific">Clupea harengus</name>
    <name type="common">Atlantic herring</name>
    <dbReference type="NCBI Taxonomy" id="7950"/>
    <lineage>
        <taxon>Eukaryota</taxon>
        <taxon>Metazoa</taxon>
        <taxon>Chordata</taxon>
        <taxon>Craniata</taxon>
        <taxon>Vertebrata</taxon>
        <taxon>Euteleostomi</taxon>
        <taxon>Actinopterygii</taxon>
        <taxon>Neopterygii</taxon>
        <taxon>Teleostei</taxon>
        <taxon>Clupei</taxon>
        <taxon>Clupeiformes</taxon>
        <taxon>Clupeoidei</taxon>
        <taxon>Clupeidae</taxon>
        <taxon>Clupea</taxon>
    </lineage>
</organism>
<evidence type="ECO:0000313" key="7">
    <source>
        <dbReference type="Proteomes" id="UP000515152"/>
    </source>
</evidence>
<sequence>MAHTTLFLLALLGCLCLGLASGMRGDSDLTVELRELRVLVKDMEAKLNDFGTKDGDLKALETRLNAKEQQLEKLQSEVQRLGKENQESTKVAFSTSLSSSGEVFLDHSSPNVVYKHIFINAGNAYDSKTGAFTAPVKGLYYFSFSTFGYNNFPGGTILNKNGRLMVSTYEFSTSSDQSDTGGNSVILQLEAGEKVTMTLWHKSHVFDNDNHHTTFSGFLLFPL</sequence>
<dbReference type="RefSeq" id="XP_031440795.1">
    <property type="nucleotide sequence ID" value="XM_031584935.1"/>
</dbReference>
<evidence type="ECO:0000256" key="5">
    <source>
        <dbReference type="SAM" id="SignalP"/>
    </source>
</evidence>
<dbReference type="Gene3D" id="2.60.120.40">
    <property type="match status" value="1"/>
</dbReference>
<dbReference type="PANTHER" id="PTHR22923">
    <property type="entry name" value="CEREBELLIN-RELATED"/>
    <property type="match status" value="1"/>
</dbReference>
<feature type="signal peptide" evidence="5">
    <location>
        <begin position="1"/>
        <end position="22"/>
    </location>
</feature>
<evidence type="ECO:0000256" key="2">
    <source>
        <dbReference type="ARBA" id="ARBA00022525"/>
    </source>
</evidence>
<dbReference type="SMART" id="SM00110">
    <property type="entry name" value="C1Q"/>
    <property type="match status" value="1"/>
</dbReference>
<proteinExistence type="predicted"/>
<keyword evidence="2" id="KW-0964">Secreted</keyword>
<evidence type="ECO:0000256" key="3">
    <source>
        <dbReference type="ARBA" id="ARBA00022729"/>
    </source>
</evidence>
<dbReference type="GO" id="GO:0005576">
    <property type="term" value="C:extracellular region"/>
    <property type="evidence" value="ECO:0007669"/>
    <property type="project" value="UniProtKB-SubCell"/>
</dbReference>
<dbReference type="Proteomes" id="UP000515152">
    <property type="component" value="Chromosome 18"/>
</dbReference>
<protein>
    <submittedName>
        <fullName evidence="8">Complement C1q tumor necrosis factor-related protein 3-like</fullName>
    </submittedName>
</protein>
<keyword evidence="4" id="KW-0175">Coiled coil</keyword>
<dbReference type="PROSITE" id="PS50871">
    <property type="entry name" value="C1Q"/>
    <property type="match status" value="1"/>
</dbReference>
<dbReference type="PANTHER" id="PTHR22923:SF102">
    <property type="entry name" value="CEREBELLIN 13-RELATED"/>
    <property type="match status" value="1"/>
</dbReference>
<dbReference type="SUPFAM" id="SSF49842">
    <property type="entry name" value="TNF-like"/>
    <property type="match status" value="1"/>
</dbReference>
<feature type="domain" description="C1q" evidence="6">
    <location>
        <begin position="86"/>
        <end position="223"/>
    </location>
</feature>
<dbReference type="InterPro" id="IPR050822">
    <property type="entry name" value="Cerebellin_Synaptic_Org"/>
</dbReference>
<gene>
    <name evidence="8" type="primary">LOC105896002</name>
</gene>
<evidence type="ECO:0000256" key="1">
    <source>
        <dbReference type="ARBA" id="ARBA00004613"/>
    </source>
</evidence>
<dbReference type="InterPro" id="IPR008983">
    <property type="entry name" value="Tumour_necrosis_fac-like_dom"/>
</dbReference>
<evidence type="ECO:0000259" key="6">
    <source>
        <dbReference type="PROSITE" id="PS50871"/>
    </source>
</evidence>
<dbReference type="PRINTS" id="PR00007">
    <property type="entry name" value="COMPLEMNTC1Q"/>
</dbReference>
<reference evidence="8" key="1">
    <citation type="submission" date="2025-08" db="UniProtKB">
        <authorList>
            <consortium name="RefSeq"/>
        </authorList>
    </citation>
    <scope>IDENTIFICATION</scope>
</reference>
<comment type="subcellular location">
    <subcellularLocation>
        <location evidence="1">Secreted</location>
    </subcellularLocation>
</comment>
<feature type="chain" id="PRO_5028100864" evidence="5">
    <location>
        <begin position="23"/>
        <end position="223"/>
    </location>
</feature>
<dbReference type="Pfam" id="PF00386">
    <property type="entry name" value="C1q"/>
    <property type="match status" value="1"/>
</dbReference>
<dbReference type="OrthoDB" id="6154955at2759"/>
<keyword evidence="3 5" id="KW-0732">Signal</keyword>
<dbReference type="AlphaFoldDB" id="A0A6P8H114"/>
<dbReference type="GeneID" id="105896002"/>
<evidence type="ECO:0000313" key="8">
    <source>
        <dbReference type="RefSeq" id="XP_031440795.1"/>
    </source>
</evidence>
<dbReference type="InterPro" id="IPR001073">
    <property type="entry name" value="C1q_dom"/>
</dbReference>
<feature type="coiled-coil region" evidence="4">
    <location>
        <begin position="57"/>
        <end position="91"/>
    </location>
</feature>
<dbReference type="KEGG" id="char:105896002"/>